<evidence type="ECO:0000259" key="7">
    <source>
        <dbReference type="Pfam" id="PF02687"/>
    </source>
</evidence>
<evidence type="ECO:0000256" key="5">
    <source>
        <dbReference type="ARBA" id="ARBA00023136"/>
    </source>
</evidence>
<gene>
    <name evidence="9" type="ORF">ACFPFU_25185</name>
</gene>
<dbReference type="Proteomes" id="UP001595818">
    <property type="component" value="Unassembled WGS sequence"/>
</dbReference>
<dbReference type="InterPro" id="IPR050250">
    <property type="entry name" value="Macrolide_Exporter_MacB"/>
</dbReference>
<feature type="domain" description="ABC3 transporter permease C-terminal" evidence="7">
    <location>
        <begin position="291"/>
        <end position="403"/>
    </location>
</feature>
<dbReference type="PANTHER" id="PTHR30572">
    <property type="entry name" value="MEMBRANE COMPONENT OF TRANSPORTER-RELATED"/>
    <property type="match status" value="1"/>
</dbReference>
<accession>A0ABV9T8X4</accession>
<dbReference type="Pfam" id="PF12704">
    <property type="entry name" value="MacB_PCD"/>
    <property type="match status" value="1"/>
</dbReference>
<feature type="domain" description="MacB-like periplasmic core" evidence="8">
    <location>
        <begin position="20"/>
        <end position="239"/>
    </location>
</feature>
<feature type="transmembrane region" description="Helical" evidence="6">
    <location>
        <begin position="379"/>
        <end position="404"/>
    </location>
</feature>
<feature type="transmembrane region" description="Helical" evidence="6">
    <location>
        <begin position="286"/>
        <end position="307"/>
    </location>
</feature>
<dbReference type="Pfam" id="PF02687">
    <property type="entry name" value="FtsX"/>
    <property type="match status" value="2"/>
</dbReference>
<feature type="transmembrane region" description="Helical" evidence="6">
    <location>
        <begin position="425"/>
        <end position="446"/>
    </location>
</feature>
<feature type="transmembrane region" description="Helical" evidence="6">
    <location>
        <begin position="718"/>
        <end position="743"/>
    </location>
</feature>
<keyword evidence="10" id="KW-1185">Reference proteome</keyword>
<dbReference type="InterPro" id="IPR025857">
    <property type="entry name" value="MacB_PCD"/>
</dbReference>
<evidence type="ECO:0000259" key="8">
    <source>
        <dbReference type="Pfam" id="PF12704"/>
    </source>
</evidence>
<name>A0ABV9T8X4_9BACT</name>
<evidence type="ECO:0000256" key="4">
    <source>
        <dbReference type="ARBA" id="ARBA00022989"/>
    </source>
</evidence>
<evidence type="ECO:0000256" key="6">
    <source>
        <dbReference type="SAM" id="Phobius"/>
    </source>
</evidence>
<reference evidence="10" key="1">
    <citation type="journal article" date="2019" name="Int. J. Syst. Evol. Microbiol.">
        <title>The Global Catalogue of Microorganisms (GCM) 10K type strain sequencing project: providing services to taxonomists for standard genome sequencing and annotation.</title>
        <authorList>
            <consortium name="The Broad Institute Genomics Platform"/>
            <consortium name="The Broad Institute Genome Sequencing Center for Infectious Disease"/>
            <person name="Wu L."/>
            <person name="Ma J."/>
        </authorList>
    </citation>
    <scope>NUCLEOTIDE SEQUENCE [LARGE SCALE GENOMIC DNA]</scope>
    <source>
        <strain evidence="10">CGMCC 4.7466</strain>
    </source>
</reference>
<keyword evidence="5 6" id="KW-0472">Membrane</keyword>
<evidence type="ECO:0000256" key="2">
    <source>
        <dbReference type="ARBA" id="ARBA00022475"/>
    </source>
</evidence>
<evidence type="ECO:0000256" key="1">
    <source>
        <dbReference type="ARBA" id="ARBA00004651"/>
    </source>
</evidence>
<protein>
    <submittedName>
        <fullName evidence="9">ABC transporter permease</fullName>
    </submittedName>
</protein>
<comment type="subcellular location">
    <subcellularLocation>
        <location evidence="1">Cell membrane</location>
        <topology evidence="1">Multi-pass membrane protein</topology>
    </subcellularLocation>
</comment>
<proteinExistence type="predicted"/>
<evidence type="ECO:0000256" key="3">
    <source>
        <dbReference type="ARBA" id="ARBA00022692"/>
    </source>
</evidence>
<feature type="domain" description="ABC3 transporter permease C-terminal" evidence="7">
    <location>
        <begin position="677"/>
        <end position="788"/>
    </location>
</feature>
<dbReference type="PANTHER" id="PTHR30572:SF18">
    <property type="entry name" value="ABC-TYPE MACROLIDE FAMILY EXPORT SYSTEM PERMEASE COMPONENT 2"/>
    <property type="match status" value="1"/>
</dbReference>
<feature type="transmembrane region" description="Helical" evidence="6">
    <location>
        <begin position="21"/>
        <end position="42"/>
    </location>
</feature>
<feature type="transmembrane region" description="Helical" evidence="6">
    <location>
        <begin position="336"/>
        <end position="359"/>
    </location>
</feature>
<keyword evidence="3 6" id="KW-0812">Transmembrane</keyword>
<dbReference type="EMBL" id="JBHSJJ010000028">
    <property type="protein sequence ID" value="MFC4875022.1"/>
    <property type="molecule type" value="Genomic_DNA"/>
</dbReference>
<evidence type="ECO:0000313" key="10">
    <source>
        <dbReference type="Proteomes" id="UP001595818"/>
    </source>
</evidence>
<feature type="transmembrane region" description="Helical" evidence="6">
    <location>
        <begin position="675"/>
        <end position="697"/>
    </location>
</feature>
<dbReference type="RefSeq" id="WP_377069438.1">
    <property type="nucleotide sequence ID" value="NZ_JBHSJJ010000028.1"/>
</dbReference>
<sequence length="798" mass="89926">MLKNYLLIAFRNMLKYKSFSAINILGMGISLASFILISLYIYDEYQYDRYHPEGDKVFRVYSRISSPEAGERFSPMVQPMLATALHEEFPEVEQTARILGTISEKQVQLEDQLFSEKRGAHGEGELFSMMDIPILEGDPNRVLEKPHAVAISKTMANRYFGNKNPVGEAIKIDGTDHEITHVFQDFPTHSHLQLDFLISLQSLAWMKDRITSWQWHQLYTYFKVREGTDVSGLESKFQAYVDQETAPLNSDSGFRSVPFFQNLTDIHLESSHFQYDLAVVGNKDTVLILIVAASMILLIACFNFINLSTARAVKRMKEVGVRKVIGAQKSHLKIQFLLESFAFTLCGLMLALLLAKLSLPYLSDFTGKTLSLPLTLTSLAIAFGTFIFLGLMAGAYPAFLLSGFKPTAIISAAKDSQGRHGTFRKAMVVFQFVLSFFLIIGAWIVVEQNNLLKGKDLGFDKDTLLSVYGRGVQVSQLESIKASVLEKTGLDKATWSYGIPGDIFAQDGVINPETGERLSTIMFLVDHDYIRTFEMELLAGRDFSRDFGTDLSKAFIINETAARNFGFGTPEEALGKRLDWDMWTADSLKQGEVIGVVKDFHTNSLKESIIPLVMHMQPEIFYTLSLRLDHRRAQAQINQIEEVFAAQVPGQLFSYSFVDENFDKMYRSEQNLSTLLNIFATLTVFVACMGLFGLVEYHVHQRAKEISIRKVFGARLDSLLVTLTKQYFLMVLLAFLIAVPLIWYSAQSWLDNFAYRIEVTPQLFLKAAMLVGIITVLTVSIQSFRAAMGNPAKVLKGE</sequence>
<evidence type="ECO:0000313" key="9">
    <source>
        <dbReference type="EMBL" id="MFC4875022.1"/>
    </source>
</evidence>
<keyword evidence="2" id="KW-1003">Cell membrane</keyword>
<organism evidence="9 10">
    <name type="scientific">Negadavirga shengliensis</name>
    <dbReference type="NCBI Taxonomy" id="1389218"/>
    <lineage>
        <taxon>Bacteria</taxon>
        <taxon>Pseudomonadati</taxon>
        <taxon>Bacteroidota</taxon>
        <taxon>Cytophagia</taxon>
        <taxon>Cytophagales</taxon>
        <taxon>Cyclobacteriaceae</taxon>
        <taxon>Negadavirga</taxon>
    </lineage>
</organism>
<keyword evidence="4 6" id="KW-1133">Transmembrane helix</keyword>
<feature type="transmembrane region" description="Helical" evidence="6">
    <location>
        <begin position="763"/>
        <end position="781"/>
    </location>
</feature>
<dbReference type="InterPro" id="IPR003838">
    <property type="entry name" value="ABC3_permease_C"/>
</dbReference>
<comment type="caution">
    <text evidence="9">The sequence shown here is derived from an EMBL/GenBank/DDBJ whole genome shotgun (WGS) entry which is preliminary data.</text>
</comment>